<comment type="caution">
    <text evidence="1">The sequence shown here is derived from an EMBL/GenBank/DDBJ whole genome shotgun (WGS) entry which is preliminary data.</text>
</comment>
<dbReference type="AlphaFoldDB" id="A0A448XJD2"/>
<gene>
    <name evidence="1" type="ORF">PXEA_LOCUS31537</name>
</gene>
<sequence length="53" mass="6193">MVFVPHFFVILPDETERDPDSGQATNVQSLLHSRELGKRTVEVRRYIFFPTCL</sequence>
<evidence type="ECO:0000313" key="2">
    <source>
        <dbReference type="Proteomes" id="UP000784294"/>
    </source>
</evidence>
<reference evidence="1" key="1">
    <citation type="submission" date="2018-11" db="EMBL/GenBank/DDBJ databases">
        <authorList>
            <consortium name="Pathogen Informatics"/>
        </authorList>
    </citation>
    <scope>NUCLEOTIDE SEQUENCE</scope>
</reference>
<proteinExistence type="predicted"/>
<evidence type="ECO:0000313" key="1">
    <source>
        <dbReference type="EMBL" id="VEL38097.1"/>
    </source>
</evidence>
<dbReference type="EMBL" id="CAAALY010256886">
    <property type="protein sequence ID" value="VEL38097.1"/>
    <property type="molecule type" value="Genomic_DNA"/>
</dbReference>
<keyword evidence="2" id="KW-1185">Reference proteome</keyword>
<dbReference type="Proteomes" id="UP000784294">
    <property type="component" value="Unassembled WGS sequence"/>
</dbReference>
<accession>A0A448XJD2</accession>
<protein>
    <submittedName>
        <fullName evidence="1">Uncharacterized protein</fullName>
    </submittedName>
</protein>
<name>A0A448XJD2_9PLAT</name>
<organism evidence="1 2">
    <name type="scientific">Protopolystoma xenopodis</name>
    <dbReference type="NCBI Taxonomy" id="117903"/>
    <lineage>
        <taxon>Eukaryota</taxon>
        <taxon>Metazoa</taxon>
        <taxon>Spiralia</taxon>
        <taxon>Lophotrochozoa</taxon>
        <taxon>Platyhelminthes</taxon>
        <taxon>Monogenea</taxon>
        <taxon>Polyopisthocotylea</taxon>
        <taxon>Polystomatidea</taxon>
        <taxon>Polystomatidae</taxon>
        <taxon>Protopolystoma</taxon>
    </lineage>
</organism>